<dbReference type="InterPro" id="IPR000905">
    <property type="entry name" value="Gcp-like_dom"/>
</dbReference>
<keyword evidence="3" id="KW-1185">Reference proteome</keyword>
<sequence>MIVLGLDTCLNACSVAVLDGGTVLAHASEAMARGHQERLAPMVQSVMAEAGLTFEQLERIGATVGPGSFTGLRVGVAFAKGLGSALAIPAVGVGALEALAAEAGGLVAAAIDARRDQLYLQVFEDGHALMAPDVLPLGTAAARLAELSMGRPLTLIGSGAPLLADAARGADVRTPDGCDARHVAKLAAARSPGPLRPLYLRAPDAKLPGGRDP</sequence>
<dbReference type="GO" id="GO:0016740">
    <property type="term" value="F:transferase activity"/>
    <property type="evidence" value="ECO:0007669"/>
    <property type="project" value="UniProtKB-KW"/>
</dbReference>
<keyword evidence="2" id="KW-0808">Transferase</keyword>
<dbReference type="Proteomes" id="UP000249524">
    <property type="component" value="Unassembled WGS sequence"/>
</dbReference>
<dbReference type="EMBL" id="QFYS01000002">
    <property type="protein sequence ID" value="RAK67647.1"/>
    <property type="molecule type" value="Genomic_DNA"/>
</dbReference>
<comment type="caution">
    <text evidence="2">The sequence shown here is derived from an EMBL/GenBank/DDBJ whole genome shotgun (WGS) entry which is preliminary data.</text>
</comment>
<evidence type="ECO:0000313" key="3">
    <source>
        <dbReference type="Proteomes" id="UP000249524"/>
    </source>
</evidence>
<dbReference type="CDD" id="cd24032">
    <property type="entry name" value="ASKHA_NBD_TsaB"/>
    <property type="match status" value="1"/>
</dbReference>
<dbReference type="SUPFAM" id="SSF53067">
    <property type="entry name" value="Actin-like ATPase domain"/>
    <property type="match status" value="2"/>
</dbReference>
<dbReference type="Pfam" id="PF00814">
    <property type="entry name" value="TsaD"/>
    <property type="match status" value="1"/>
</dbReference>
<dbReference type="InterPro" id="IPR043129">
    <property type="entry name" value="ATPase_NBD"/>
</dbReference>
<feature type="domain" description="Gcp-like" evidence="1">
    <location>
        <begin position="30"/>
        <end position="125"/>
    </location>
</feature>
<name>A0A328BL06_9CAUL</name>
<evidence type="ECO:0000259" key="1">
    <source>
        <dbReference type="Pfam" id="PF00814"/>
    </source>
</evidence>
<dbReference type="OrthoDB" id="9809995at2"/>
<dbReference type="InterPro" id="IPR022496">
    <property type="entry name" value="T6A_TsaB"/>
</dbReference>
<dbReference type="PANTHER" id="PTHR11735">
    <property type="entry name" value="TRNA N6-ADENOSINE THREONYLCARBAMOYLTRANSFERASE"/>
    <property type="match status" value="1"/>
</dbReference>
<dbReference type="GO" id="GO:0005829">
    <property type="term" value="C:cytosol"/>
    <property type="evidence" value="ECO:0007669"/>
    <property type="project" value="TreeGrafter"/>
</dbReference>
<protein>
    <submittedName>
        <fullName evidence="2">tRNA (Adenosine(37)-N6)-threonylcarbamoyltransferase complex dimerization subunit type 1 TsaB</fullName>
    </submittedName>
</protein>
<proteinExistence type="predicted"/>
<dbReference type="NCBIfam" id="TIGR03725">
    <property type="entry name" value="T6A_YeaZ"/>
    <property type="match status" value="1"/>
</dbReference>
<reference evidence="2 3" key="1">
    <citation type="submission" date="2018-05" db="EMBL/GenBank/DDBJ databases">
        <authorList>
            <person name="Lanie J.A."/>
            <person name="Ng W.-L."/>
            <person name="Kazmierczak K.M."/>
            <person name="Andrzejewski T.M."/>
            <person name="Davidsen T.M."/>
            <person name="Wayne K.J."/>
            <person name="Tettelin H."/>
            <person name="Glass J.I."/>
            <person name="Rusch D."/>
            <person name="Podicherti R."/>
            <person name="Tsui H.-C.T."/>
            <person name="Winkler M.E."/>
        </authorList>
    </citation>
    <scope>NUCLEOTIDE SEQUENCE [LARGE SCALE GENOMIC DNA]</scope>
    <source>
        <strain evidence="2 3">BUT-10</strain>
    </source>
</reference>
<accession>A0A328BL06</accession>
<gene>
    <name evidence="2" type="primary">tsaB</name>
    <name evidence="2" type="ORF">DJ019_07010</name>
</gene>
<dbReference type="Gene3D" id="3.30.420.40">
    <property type="match status" value="2"/>
</dbReference>
<dbReference type="PANTHER" id="PTHR11735:SF11">
    <property type="entry name" value="TRNA THREONYLCARBAMOYLADENOSINE BIOSYNTHESIS PROTEIN TSAB"/>
    <property type="match status" value="1"/>
</dbReference>
<evidence type="ECO:0000313" key="2">
    <source>
        <dbReference type="EMBL" id="RAK67647.1"/>
    </source>
</evidence>
<dbReference type="AlphaFoldDB" id="A0A328BL06"/>
<organism evidence="2 3">
    <name type="scientific">Phenylobacterium kunshanense</name>
    <dbReference type="NCBI Taxonomy" id="1445034"/>
    <lineage>
        <taxon>Bacteria</taxon>
        <taxon>Pseudomonadati</taxon>
        <taxon>Pseudomonadota</taxon>
        <taxon>Alphaproteobacteria</taxon>
        <taxon>Caulobacterales</taxon>
        <taxon>Caulobacteraceae</taxon>
        <taxon>Phenylobacterium</taxon>
    </lineage>
</organism>
<dbReference type="GO" id="GO:0002949">
    <property type="term" value="P:tRNA threonylcarbamoyladenosine modification"/>
    <property type="evidence" value="ECO:0007669"/>
    <property type="project" value="InterPro"/>
</dbReference>